<evidence type="ECO:0000256" key="1">
    <source>
        <dbReference type="SAM" id="SignalP"/>
    </source>
</evidence>
<dbReference type="PROSITE" id="PS51257">
    <property type="entry name" value="PROKAR_LIPOPROTEIN"/>
    <property type="match status" value="1"/>
</dbReference>
<keyword evidence="3" id="KW-1185">Reference proteome</keyword>
<dbReference type="RefSeq" id="WP_369314830.1">
    <property type="nucleotide sequence ID" value="NZ_JBEHZE010000003.1"/>
</dbReference>
<evidence type="ECO:0008006" key="4">
    <source>
        <dbReference type="Google" id="ProtNLM"/>
    </source>
</evidence>
<name>A0ABV3Z8N2_9PROT</name>
<sequence>MKTILLTAVAALSLSACAYSSVQEMSRSTFQVSTTAAPICGKSGAAKVASKLAAIEVIKRGGDRFLLATSDNSKSFGGFAAGIPMSRNTRGVVVKMLKPTDPDYEDGLSAREVLGDDWEKQVRRGKPGTC</sequence>
<feature type="signal peptide" evidence="1">
    <location>
        <begin position="1"/>
        <end position="18"/>
    </location>
</feature>
<comment type="caution">
    <text evidence="2">The sequence shown here is derived from an EMBL/GenBank/DDBJ whole genome shotgun (WGS) entry which is preliminary data.</text>
</comment>
<gene>
    <name evidence="2" type="ORF">ABFZ84_14625</name>
</gene>
<dbReference type="Proteomes" id="UP001560685">
    <property type="component" value="Unassembled WGS sequence"/>
</dbReference>
<proteinExistence type="predicted"/>
<protein>
    <recommendedName>
        <fullName evidence="4">Lipoprotein</fullName>
    </recommendedName>
</protein>
<evidence type="ECO:0000313" key="3">
    <source>
        <dbReference type="Proteomes" id="UP001560685"/>
    </source>
</evidence>
<reference evidence="2 3" key="1">
    <citation type="submission" date="2024-05" db="EMBL/GenBank/DDBJ databases">
        <title>Three bacterial strains, DH-69, EH-24, and ECK-19 isolated from coastal sediments.</title>
        <authorList>
            <person name="Ye Y.-Q."/>
            <person name="Du Z.-J."/>
        </authorList>
    </citation>
    <scope>NUCLEOTIDE SEQUENCE [LARGE SCALE GENOMIC DNA]</scope>
    <source>
        <strain evidence="2 3">ECK-19</strain>
    </source>
</reference>
<feature type="chain" id="PRO_5046475735" description="Lipoprotein" evidence="1">
    <location>
        <begin position="19"/>
        <end position="130"/>
    </location>
</feature>
<organism evidence="2 3">
    <name type="scientific">Hyphococcus lacteus</name>
    <dbReference type="NCBI Taxonomy" id="3143536"/>
    <lineage>
        <taxon>Bacteria</taxon>
        <taxon>Pseudomonadati</taxon>
        <taxon>Pseudomonadota</taxon>
        <taxon>Alphaproteobacteria</taxon>
        <taxon>Parvularculales</taxon>
        <taxon>Parvularculaceae</taxon>
        <taxon>Hyphococcus</taxon>
    </lineage>
</organism>
<keyword evidence="1" id="KW-0732">Signal</keyword>
<accession>A0ABV3Z8N2</accession>
<evidence type="ECO:0000313" key="2">
    <source>
        <dbReference type="EMBL" id="MEX6634783.1"/>
    </source>
</evidence>
<dbReference type="EMBL" id="JBEHZE010000003">
    <property type="protein sequence ID" value="MEX6634783.1"/>
    <property type="molecule type" value="Genomic_DNA"/>
</dbReference>